<sequence>MIEFDLLKLEPREKIATAEDVRLDLELDKIIGVAAGDDKLIAETWLEVLLSKECPKEVTEYRQEAVRDALKNRGSVLRMYQIAREGYEKAYREVFLYRLDDPKFVVNEASSGVSILVDYLEKLLEVVSSTSFTSIAFRSLADSLISNVDKNFIDKAREINSILGFGSSVDFSVEIGVLNSLVNPVLLLPRNEGSIVSRLLFGEKKYTYRLDPRDEAGARILEDIRNWVLAGVATTVLNAFDKLLGFFRELARQLSFYVGAINLSDFLEKAGIPKTYPEINPRKLYFENLYPLSLAISSGRKPVPNSLDLDVDGSFAVIITGVNKGGKTTFIKSVGQALLLARAGLFVPAERFVIPSTGAVLTHFLREEERTFSYGKFEEEVNRFRTLVEAIRRGDYVLMDESFVSTNHVEASVVAENVASALLDSGVNVIYVTFLQDFLYRFIPKYSGKAVLLVPERLSDGTRTYKLVKGAIQPGYALEVWRKIAGENVKVEVA</sequence>
<reference evidence="5" key="1">
    <citation type="journal article" date="2020" name="mSystems">
        <title>Genome- and Community-Level Interaction Insights into Carbon Utilization and Element Cycling Functions of Hydrothermarchaeota in Hydrothermal Sediment.</title>
        <authorList>
            <person name="Zhou Z."/>
            <person name="Liu Y."/>
            <person name="Xu W."/>
            <person name="Pan J."/>
            <person name="Luo Z.H."/>
            <person name="Li M."/>
        </authorList>
    </citation>
    <scope>NUCLEOTIDE SEQUENCE [LARGE SCALE GENOMIC DNA]</scope>
    <source>
        <strain evidence="5">SpSt-110</strain>
    </source>
</reference>
<dbReference type="PANTHER" id="PTHR11361">
    <property type="entry name" value="DNA MISMATCH REPAIR PROTEIN MUTS FAMILY MEMBER"/>
    <property type="match status" value="1"/>
</dbReference>
<name>A0A7J3Y007_9CREN</name>
<dbReference type="GO" id="GO:0140664">
    <property type="term" value="F:ATP-dependent DNA damage sensor activity"/>
    <property type="evidence" value="ECO:0007669"/>
    <property type="project" value="InterPro"/>
</dbReference>
<comment type="caution">
    <text evidence="5">The sequence shown here is derived from an EMBL/GenBank/DDBJ whole genome shotgun (WGS) entry which is preliminary data.</text>
</comment>
<dbReference type="EMBL" id="DRYK01000062">
    <property type="protein sequence ID" value="HHP68135.1"/>
    <property type="molecule type" value="Genomic_DNA"/>
</dbReference>
<keyword evidence="3" id="KW-0238">DNA-binding</keyword>
<dbReference type="PANTHER" id="PTHR11361:SF34">
    <property type="entry name" value="DNA MISMATCH REPAIR PROTEIN MSH1, MITOCHONDRIAL"/>
    <property type="match status" value="1"/>
</dbReference>
<keyword evidence="2" id="KW-0067">ATP-binding</keyword>
<dbReference type="Gene3D" id="3.40.50.300">
    <property type="entry name" value="P-loop containing nucleotide triphosphate hydrolases"/>
    <property type="match status" value="1"/>
</dbReference>
<evidence type="ECO:0000313" key="5">
    <source>
        <dbReference type="EMBL" id="HHP68135.1"/>
    </source>
</evidence>
<evidence type="ECO:0000256" key="3">
    <source>
        <dbReference type="ARBA" id="ARBA00023125"/>
    </source>
</evidence>
<dbReference type="SUPFAM" id="SSF52540">
    <property type="entry name" value="P-loop containing nucleoside triphosphate hydrolases"/>
    <property type="match status" value="1"/>
</dbReference>
<dbReference type="Pfam" id="PF00488">
    <property type="entry name" value="MutS_V"/>
    <property type="match status" value="1"/>
</dbReference>
<dbReference type="InterPro" id="IPR045076">
    <property type="entry name" value="MutS"/>
</dbReference>
<dbReference type="GO" id="GO:0005524">
    <property type="term" value="F:ATP binding"/>
    <property type="evidence" value="ECO:0007669"/>
    <property type="project" value="UniProtKB-KW"/>
</dbReference>
<feature type="domain" description="DNA mismatch repair proteins mutS family" evidence="4">
    <location>
        <begin position="314"/>
        <end position="490"/>
    </location>
</feature>
<dbReference type="GO" id="GO:0006298">
    <property type="term" value="P:mismatch repair"/>
    <property type="evidence" value="ECO:0007669"/>
    <property type="project" value="InterPro"/>
</dbReference>
<dbReference type="InterPro" id="IPR027417">
    <property type="entry name" value="P-loop_NTPase"/>
</dbReference>
<dbReference type="InterPro" id="IPR000432">
    <property type="entry name" value="DNA_mismatch_repair_MutS_C"/>
</dbReference>
<dbReference type="GO" id="GO:0005829">
    <property type="term" value="C:cytosol"/>
    <property type="evidence" value="ECO:0007669"/>
    <property type="project" value="TreeGrafter"/>
</dbReference>
<dbReference type="GO" id="GO:0030983">
    <property type="term" value="F:mismatched DNA binding"/>
    <property type="evidence" value="ECO:0007669"/>
    <property type="project" value="InterPro"/>
</dbReference>
<dbReference type="AlphaFoldDB" id="A0A7J3Y007"/>
<accession>A0A7J3Y007</accession>
<evidence type="ECO:0000256" key="1">
    <source>
        <dbReference type="ARBA" id="ARBA00022741"/>
    </source>
</evidence>
<proteinExistence type="predicted"/>
<evidence type="ECO:0000256" key="2">
    <source>
        <dbReference type="ARBA" id="ARBA00022840"/>
    </source>
</evidence>
<evidence type="ECO:0000259" key="4">
    <source>
        <dbReference type="SMART" id="SM00534"/>
    </source>
</evidence>
<protein>
    <recommendedName>
        <fullName evidence="4">DNA mismatch repair proteins mutS family domain-containing protein</fullName>
    </recommendedName>
</protein>
<organism evidence="5">
    <name type="scientific">Thermogladius calderae</name>
    <dbReference type="NCBI Taxonomy" id="1200300"/>
    <lineage>
        <taxon>Archaea</taxon>
        <taxon>Thermoproteota</taxon>
        <taxon>Thermoprotei</taxon>
        <taxon>Desulfurococcales</taxon>
        <taxon>Desulfurococcaceae</taxon>
        <taxon>Thermogladius</taxon>
    </lineage>
</organism>
<keyword evidence="1" id="KW-0547">Nucleotide-binding</keyword>
<dbReference type="SMART" id="SM00534">
    <property type="entry name" value="MUTSac"/>
    <property type="match status" value="1"/>
</dbReference>
<gene>
    <name evidence="5" type="ORF">ENM60_05055</name>
</gene>